<dbReference type="InterPro" id="IPR050484">
    <property type="entry name" value="Transf_Hexapept/Carb_Anhydrase"/>
</dbReference>
<evidence type="ECO:0000313" key="2">
    <source>
        <dbReference type="Proteomes" id="UP000199119"/>
    </source>
</evidence>
<protein>
    <submittedName>
        <fullName evidence="1">Carbonic anhydrase or acetyltransferase, isoleucine patch superfamily</fullName>
    </submittedName>
</protein>
<keyword evidence="1" id="KW-0808">Transferase</keyword>
<evidence type="ECO:0000313" key="1">
    <source>
        <dbReference type="EMBL" id="SFE91466.1"/>
    </source>
</evidence>
<dbReference type="STRING" id="1177982.SAMN04489711_10775"/>
<dbReference type="AlphaFoldDB" id="A0A1I2EFX0"/>
<dbReference type="PANTHER" id="PTHR13061">
    <property type="entry name" value="DYNACTIN SUBUNIT P25"/>
    <property type="match status" value="1"/>
</dbReference>
<dbReference type="InterPro" id="IPR011004">
    <property type="entry name" value="Trimer_LpxA-like_sf"/>
</dbReference>
<proteinExistence type="predicted"/>
<dbReference type="EMBL" id="FONX01000007">
    <property type="protein sequence ID" value="SFE91466.1"/>
    <property type="molecule type" value="Genomic_DNA"/>
</dbReference>
<dbReference type="Proteomes" id="UP000199119">
    <property type="component" value="Unassembled WGS sequence"/>
</dbReference>
<reference evidence="2" key="1">
    <citation type="submission" date="2016-10" db="EMBL/GenBank/DDBJ databases">
        <authorList>
            <person name="Varghese N."/>
            <person name="Submissions S."/>
        </authorList>
    </citation>
    <scope>NUCLEOTIDE SEQUENCE [LARGE SCALE GENOMIC DNA]</scope>
    <source>
        <strain evidence="2">DSM 27981</strain>
    </source>
</reference>
<dbReference type="PANTHER" id="PTHR13061:SF29">
    <property type="entry name" value="GAMMA CARBONIC ANHYDRASE-LIKE 1, MITOCHONDRIAL-RELATED"/>
    <property type="match status" value="1"/>
</dbReference>
<keyword evidence="2" id="KW-1185">Reference proteome</keyword>
<name>A0A1I2EFX0_9BURK</name>
<accession>A0A1I2EFX0</accession>
<sequence>MALYELDGIAPRVAESAWVADSAEVMGNVALGEDASIWFGAVLRGDNDPITIGAGTNVQDGSVLHADFGQPLTLGERVTVGHKVMLHGCTIGDESLIGIGAVVLNGAKIGRHCLVGAGALVTEGKEFPDGSMILGSPARVVRQLTPEQIDGLRRSAQVYVENARRFRAGLHRIG</sequence>
<dbReference type="Gene3D" id="2.160.10.10">
    <property type="entry name" value="Hexapeptide repeat proteins"/>
    <property type="match status" value="1"/>
</dbReference>
<gene>
    <name evidence="1" type="ORF">SAMN04489711_10775</name>
</gene>
<dbReference type="InterPro" id="IPR047324">
    <property type="entry name" value="LbH_gamma_CA-like"/>
</dbReference>
<dbReference type="GO" id="GO:0016740">
    <property type="term" value="F:transferase activity"/>
    <property type="evidence" value="ECO:0007669"/>
    <property type="project" value="UniProtKB-KW"/>
</dbReference>
<dbReference type="OrthoDB" id="9803036at2"/>
<dbReference type="InterPro" id="IPR001451">
    <property type="entry name" value="Hexapep"/>
</dbReference>
<dbReference type="CDD" id="cd04645">
    <property type="entry name" value="LbH_gamma_CA_like"/>
    <property type="match status" value="1"/>
</dbReference>
<dbReference type="RefSeq" id="WP_092939716.1">
    <property type="nucleotide sequence ID" value="NZ_FONX01000007.1"/>
</dbReference>
<dbReference type="SUPFAM" id="SSF51161">
    <property type="entry name" value="Trimeric LpxA-like enzymes"/>
    <property type="match status" value="1"/>
</dbReference>
<organism evidence="1 2">
    <name type="scientific">Paracidovorax wautersii</name>
    <dbReference type="NCBI Taxonomy" id="1177982"/>
    <lineage>
        <taxon>Bacteria</taxon>
        <taxon>Pseudomonadati</taxon>
        <taxon>Pseudomonadota</taxon>
        <taxon>Betaproteobacteria</taxon>
        <taxon>Burkholderiales</taxon>
        <taxon>Comamonadaceae</taxon>
        <taxon>Paracidovorax</taxon>
    </lineage>
</organism>
<dbReference type="Pfam" id="PF00132">
    <property type="entry name" value="Hexapep"/>
    <property type="match status" value="1"/>
</dbReference>